<organism evidence="17 18">
    <name type="scientific">Catenaria anguillulae PL171</name>
    <dbReference type="NCBI Taxonomy" id="765915"/>
    <lineage>
        <taxon>Eukaryota</taxon>
        <taxon>Fungi</taxon>
        <taxon>Fungi incertae sedis</taxon>
        <taxon>Blastocladiomycota</taxon>
        <taxon>Blastocladiomycetes</taxon>
        <taxon>Blastocladiales</taxon>
        <taxon>Catenariaceae</taxon>
        <taxon>Catenaria</taxon>
    </lineage>
</organism>
<evidence type="ECO:0000256" key="7">
    <source>
        <dbReference type="ARBA" id="ARBA00022723"/>
    </source>
</evidence>
<evidence type="ECO:0000256" key="8">
    <source>
        <dbReference type="ARBA" id="ARBA00022801"/>
    </source>
</evidence>
<evidence type="ECO:0000259" key="16">
    <source>
        <dbReference type="Pfam" id="PF05193"/>
    </source>
</evidence>
<dbReference type="FunFam" id="3.30.830.10:FF:000001">
    <property type="entry name" value="Mitochondrial-processing peptidase subunit beta, mitochondrial"/>
    <property type="match status" value="1"/>
</dbReference>
<evidence type="ECO:0000256" key="14">
    <source>
        <dbReference type="ARBA" id="ARBA00045757"/>
    </source>
</evidence>
<comment type="cofactor">
    <cofactor evidence="2">
        <name>Zn(2+)</name>
        <dbReference type="ChEBI" id="CHEBI:29105"/>
    </cofactor>
</comment>
<comment type="function">
    <text evidence="14">Catalytic subunit of the essential mitochondrial processing protease (MPP), which cleaves the mitochondrial sequence off newly imported precursors proteins. Preferentially, cleaves after an arginine at position P2.</text>
</comment>
<dbReference type="InterPro" id="IPR011765">
    <property type="entry name" value="Pept_M16_N"/>
</dbReference>
<dbReference type="InterPro" id="IPR011249">
    <property type="entry name" value="Metalloenz_LuxS/M16"/>
</dbReference>
<dbReference type="PANTHER" id="PTHR11851:SF149">
    <property type="entry name" value="GH01077P"/>
    <property type="match status" value="1"/>
</dbReference>
<evidence type="ECO:0000256" key="11">
    <source>
        <dbReference type="ARBA" id="ARBA00023049"/>
    </source>
</evidence>
<dbReference type="Pfam" id="PF05193">
    <property type="entry name" value="Peptidase_M16_C"/>
    <property type="match status" value="1"/>
</dbReference>
<dbReference type="GO" id="GO:0004222">
    <property type="term" value="F:metalloendopeptidase activity"/>
    <property type="evidence" value="ECO:0007669"/>
    <property type="project" value="UniProtKB-EC"/>
</dbReference>
<evidence type="ECO:0000256" key="13">
    <source>
        <dbReference type="ARBA" id="ARBA00031018"/>
    </source>
</evidence>
<evidence type="ECO:0000313" key="18">
    <source>
        <dbReference type="Proteomes" id="UP000193411"/>
    </source>
</evidence>
<dbReference type="InterPro" id="IPR007863">
    <property type="entry name" value="Peptidase_M16_C"/>
</dbReference>
<dbReference type="GO" id="GO:0005759">
    <property type="term" value="C:mitochondrial matrix"/>
    <property type="evidence" value="ECO:0007669"/>
    <property type="project" value="UniProtKB-ARBA"/>
</dbReference>
<proteinExistence type="inferred from homology"/>
<evidence type="ECO:0000256" key="5">
    <source>
        <dbReference type="ARBA" id="ARBA00012299"/>
    </source>
</evidence>
<keyword evidence="10" id="KW-0809">Transit peptide</keyword>
<keyword evidence="6" id="KW-0645">Protease</keyword>
<keyword evidence="8" id="KW-0378">Hydrolase</keyword>
<name>A0A1Y2HJD8_9FUNG</name>
<comment type="similarity">
    <text evidence="4">Belongs to the peptidase M16 family.</text>
</comment>
<keyword evidence="12" id="KW-0496">Mitochondrion</keyword>
<keyword evidence="7" id="KW-0479">Metal-binding</keyword>
<reference evidence="17 18" key="1">
    <citation type="submission" date="2016-07" db="EMBL/GenBank/DDBJ databases">
        <title>Pervasive Adenine N6-methylation of Active Genes in Fungi.</title>
        <authorList>
            <consortium name="DOE Joint Genome Institute"/>
            <person name="Mondo S.J."/>
            <person name="Dannebaum R.O."/>
            <person name="Kuo R.C."/>
            <person name="Labutti K."/>
            <person name="Haridas S."/>
            <person name="Kuo A."/>
            <person name="Salamov A."/>
            <person name="Ahrendt S.R."/>
            <person name="Lipzen A."/>
            <person name="Sullivan W."/>
            <person name="Andreopoulos W.B."/>
            <person name="Clum A."/>
            <person name="Lindquist E."/>
            <person name="Daum C."/>
            <person name="Ramamoorthy G.K."/>
            <person name="Gryganskyi A."/>
            <person name="Culley D."/>
            <person name="Magnuson J.K."/>
            <person name="James T.Y."/>
            <person name="O'Malley M.A."/>
            <person name="Stajich J.E."/>
            <person name="Spatafora J.W."/>
            <person name="Visel A."/>
            <person name="Grigoriev I.V."/>
        </authorList>
    </citation>
    <scope>NUCLEOTIDE SEQUENCE [LARGE SCALE GENOMIC DNA]</scope>
    <source>
        <strain evidence="17 18">PL171</strain>
    </source>
</reference>
<dbReference type="InterPro" id="IPR050361">
    <property type="entry name" value="MPP/UQCRC_Complex"/>
</dbReference>
<dbReference type="EC" id="3.4.24.64" evidence="5"/>
<evidence type="ECO:0000256" key="4">
    <source>
        <dbReference type="ARBA" id="ARBA00007261"/>
    </source>
</evidence>
<comment type="caution">
    <text evidence="17">The sequence shown here is derived from an EMBL/GenBank/DDBJ whole genome shotgun (WGS) entry which is preliminary data.</text>
</comment>
<dbReference type="Gene3D" id="3.30.830.10">
    <property type="entry name" value="Metalloenzyme, LuxS/M16 peptidase-like"/>
    <property type="match status" value="2"/>
</dbReference>
<evidence type="ECO:0000313" key="17">
    <source>
        <dbReference type="EMBL" id="ORZ34084.1"/>
    </source>
</evidence>
<accession>A0A1Y2HJD8</accession>
<comment type="catalytic activity">
    <reaction evidence="1">
        <text>Release of N-terminal transit peptides from precursor proteins imported into the mitochondrion, typically with Arg in position P2.</text>
        <dbReference type="EC" id="3.4.24.64"/>
    </reaction>
</comment>
<dbReference type="Proteomes" id="UP000193411">
    <property type="component" value="Unassembled WGS sequence"/>
</dbReference>
<dbReference type="FunFam" id="3.30.830.10:FF:000002">
    <property type="entry name" value="Mitochondrial-processing peptidase subunit beta"/>
    <property type="match status" value="1"/>
</dbReference>
<sequence length="469" mass="51133">MLSALRLAAGPASAARNVRCLATAAGSSYPGALLNVPKTQVTKLPSGLLVATESNPALATATVGVWIDSGSRAETKATNGVAHFLEHISFKGTQQRTQHGLELEIENMGGHLNAYTSREQTVYYAKLFAKDLPKGVGILGDILQHSTLDAKAIERERSVILREAEEVDKQVDEVVFDHLHAAAFPDNPLGFTILGPLKNIQSLQQADLKEYINANYTADRMVVVGAGNVDHAELCKLAEQHFAKLPTGTGKAKFVKPAFTGSDVRIRKDDMPTAHIAFAVEGAGWTSPDHWPLLVASAMIGSYDRGSGNAHPSSKLAQIVQQHHLANSFSSFNTTYSDTGLWGIYMQSNNRDNLDDLAHFTIREWLRLALAPSEGEVATAKQQLKTSLLLSLDGTTPVAEEIGRQMLAYGRRLSPYEIDRLVDAVTVEDVKRVAHEYIYDRDLVIVGVGPVEALPDYNRIRAAMNLLRY</sequence>
<keyword evidence="18" id="KW-1185">Reference proteome</keyword>
<dbReference type="OrthoDB" id="10251424at2759"/>
<evidence type="ECO:0000259" key="15">
    <source>
        <dbReference type="Pfam" id="PF00675"/>
    </source>
</evidence>
<dbReference type="SUPFAM" id="SSF63411">
    <property type="entry name" value="LuxS/MPP-like metallohydrolase"/>
    <property type="match status" value="2"/>
</dbReference>
<keyword evidence="11" id="KW-0482">Metalloprotease</keyword>
<evidence type="ECO:0000256" key="3">
    <source>
        <dbReference type="ARBA" id="ARBA00004173"/>
    </source>
</evidence>
<dbReference type="PANTHER" id="PTHR11851">
    <property type="entry name" value="METALLOPROTEASE"/>
    <property type="match status" value="1"/>
</dbReference>
<dbReference type="EMBL" id="MCFL01000031">
    <property type="protein sequence ID" value="ORZ34084.1"/>
    <property type="molecule type" value="Genomic_DNA"/>
</dbReference>
<dbReference type="Pfam" id="PF00675">
    <property type="entry name" value="Peptidase_M16"/>
    <property type="match status" value="1"/>
</dbReference>
<dbReference type="GO" id="GO:0046872">
    <property type="term" value="F:metal ion binding"/>
    <property type="evidence" value="ECO:0007669"/>
    <property type="project" value="UniProtKB-KW"/>
</dbReference>
<evidence type="ECO:0000256" key="10">
    <source>
        <dbReference type="ARBA" id="ARBA00022946"/>
    </source>
</evidence>
<evidence type="ECO:0000256" key="12">
    <source>
        <dbReference type="ARBA" id="ARBA00023128"/>
    </source>
</evidence>
<keyword evidence="9" id="KW-0862">Zinc</keyword>
<dbReference type="STRING" id="765915.A0A1Y2HJD8"/>
<feature type="domain" description="Peptidase M16 N-terminal" evidence="15">
    <location>
        <begin position="50"/>
        <end position="196"/>
    </location>
</feature>
<comment type="subcellular location">
    <subcellularLocation>
        <location evidence="3">Mitochondrion</location>
    </subcellularLocation>
</comment>
<feature type="domain" description="Peptidase M16 C-terminal" evidence="16">
    <location>
        <begin position="203"/>
        <end position="384"/>
    </location>
</feature>
<evidence type="ECO:0000256" key="1">
    <source>
        <dbReference type="ARBA" id="ARBA00001098"/>
    </source>
</evidence>
<dbReference type="GO" id="GO:0006627">
    <property type="term" value="P:protein processing involved in protein targeting to mitochondrion"/>
    <property type="evidence" value="ECO:0007669"/>
    <property type="project" value="TreeGrafter"/>
</dbReference>
<dbReference type="AlphaFoldDB" id="A0A1Y2HJD8"/>
<evidence type="ECO:0000256" key="2">
    <source>
        <dbReference type="ARBA" id="ARBA00001947"/>
    </source>
</evidence>
<protein>
    <recommendedName>
        <fullName evidence="5">mitochondrial processing peptidase</fullName>
        <ecNumber evidence="5">3.4.24.64</ecNumber>
    </recommendedName>
    <alternativeName>
        <fullName evidence="13">Beta-MPP</fullName>
    </alternativeName>
</protein>
<evidence type="ECO:0000256" key="6">
    <source>
        <dbReference type="ARBA" id="ARBA00022670"/>
    </source>
</evidence>
<evidence type="ECO:0000256" key="9">
    <source>
        <dbReference type="ARBA" id="ARBA00022833"/>
    </source>
</evidence>
<gene>
    <name evidence="17" type="ORF">BCR44DRAFT_1437065</name>
</gene>